<accession>L0A206</accession>
<evidence type="ECO:0000313" key="2">
    <source>
        <dbReference type="EMBL" id="AFZ67933.1"/>
    </source>
</evidence>
<reference evidence="3" key="1">
    <citation type="submission" date="2012-03" db="EMBL/GenBank/DDBJ databases">
        <title>Complete sequence of chromosome of Deinococcus peraridilitoris DSM 19664.</title>
        <authorList>
            <person name="Lucas S."/>
            <person name="Copeland A."/>
            <person name="Lapidus A."/>
            <person name="Glavina del Rio T."/>
            <person name="Dalin E."/>
            <person name="Tice H."/>
            <person name="Bruce D."/>
            <person name="Goodwin L."/>
            <person name="Pitluck S."/>
            <person name="Peters L."/>
            <person name="Mikhailova N."/>
            <person name="Lu M."/>
            <person name="Kyrpides N."/>
            <person name="Mavromatis K."/>
            <person name="Ivanova N."/>
            <person name="Brettin T."/>
            <person name="Detter J.C."/>
            <person name="Han C."/>
            <person name="Larimer F."/>
            <person name="Land M."/>
            <person name="Hauser L."/>
            <person name="Markowitz V."/>
            <person name="Cheng J.-F."/>
            <person name="Hugenholtz P."/>
            <person name="Woyke T."/>
            <person name="Wu D."/>
            <person name="Pukall R."/>
            <person name="Steenblock K."/>
            <person name="Brambilla E."/>
            <person name="Klenk H.-P."/>
            <person name="Eisen J.A."/>
        </authorList>
    </citation>
    <scope>NUCLEOTIDE SEQUENCE [LARGE SCALE GENOMIC DNA]</scope>
    <source>
        <strain evidence="3">DSM 19664 / LMG 22246 / CIP 109416 / KR-200</strain>
    </source>
</reference>
<feature type="transmembrane region" description="Helical" evidence="1">
    <location>
        <begin position="215"/>
        <end position="235"/>
    </location>
</feature>
<evidence type="ECO:0000256" key="1">
    <source>
        <dbReference type="SAM" id="Phobius"/>
    </source>
</evidence>
<proteinExistence type="predicted"/>
<feature type="transmembrane region" description="Helical" evidence="1">
    <location>
        <begin position="12"/>
        <end position="36"/>
    </location>
</feature>
<dbReference type="STRING" id="937777.Deipe_2461"/>
<feature type="transmembrane region" description="Helical" evidence="1">
    <location>
        <begin position="56"/>
        <end position="75"/>
    </location>
</feature>
<organism evidence="2 3">
    <name type="scientific">Deinococcus peraridilitoris (strain DSM 19664 / LMG 22246 / CIP 109416 / KR-200)</name>
    <dbReference type="NCBI Taxonomy" id="937777"/>
    <lineage>
        <taxon>Bacteria</taxon>
        <taxon>Thermotogati</taxon>
        <taxon>Deinococcota</taxon>
        <taxon>Deinococci</taxon>
        <taxon>Deinococcales</taxon>
        <taxon>Deinococcaceae</taxon>
        <taxon>Deinococcus</taxon>
    </lineage>
</organism>
<dbReference type="EMBL" id="CP003382">
    <property type="protein sequence ID" value="AFZ67933.1"/>
    <property type="molecule type" value="Genomic_DNA"/>
</dbReference>
<keyword evidence="1" id="KW-1133">Transmembrane helix</keyword>
<dbReference type="OrthoDB" id="73778at2"/>
<evidence type="ECO:0000313" key="3">
    <source>
        <dbReference type="Proteomes" id="UP000010467"/>
    </source>
</evidence>
<dbReference type="KEGG" id="dpd:Deipe_2461"/>
<keyword evidence="1" id="KW-0472">Membrane</keyword>
<dbReference type="HOGENOM" id="CLU_958840_0_0_0"/>
<name>L0A206_DEIPD</name>
<gene>
    <name evidence="2" type="ordered locus">Deipe_2461</name>
</gene>
<keyword evidence="1" id="KW-0812">Transmembrane</keyword>
<dbReference type="RefSeq" id="WP_015236235.1">
    <property type="nucleotide sequence ID" value="NC_019793.1"/>
</dbReference>
<feature type="transmembrane region" description="Helical" evidence="1">
    <location>
        <begin position="255"/>
        <end position="275"/>
    </location>
</feature>
<protein>
    <submittedName>
        <fullName evidence="2">Uncharacterized protein</fullName>
    </submittedName>
</protein>
<feature type="transmembrane region" description="Helical" evidence="1">
    <location>
        <begin position="162"/>
        <end position="184"/>
    </location>
</feature>
<keyword evidence="3" id="KW-1185">Reference proteome</keyword>
<dbReference type="Proteomes" id="UP000010467">
    <property type="component" value="Chromosome"/>
</dbReference>
<dbReference type="AlphaFoldDB" id="L0A206"/>
<sequence>MNRTNETPVSTAGHTIVTWLTVLQWVSVASALLFLLTALTGQSSTLAPGLPRSLDLAVAGLQLLMALIYFLVIQWTKGWMTDVQRWATGEGTPDKKRLARETKTLRGWILFGQWAPLPLLVLLGAGLYLSLGQIDPALLATPEVSNTGLTPDQLRSLAQTSAVLALVGVGLPSFVINFVVLGWVRRWMTGVADAALEREVSETRLPELASSLGRWFTFFQVLLGLMIAMVLITPLLPAPENTDGMPYRLQLLANFLSLVAMVVLLQASKTFLAAVTPRAHAKRRALEKSA</sequence>
<dbReference type="PATRIC" id="fig|937777.3.peg.2466"/>
<feature type="transmembrane region" description="Helical" evidence="1">
    <location>
        <begin position="105"/>
        <end position="129"/>
    </location>
</feature>